<accession>A0A811QA43</accession>
<reference evidence="1" key="1">
    <citation type="submission" date="2020-10" db="EMBL/GenBank/DDBJ databases">
        <authorList>
            <person name="Han B."/>
            <person name="Lu T."/>
            <person name="Zhao Q."/>
            <person name="Huang X."/>
            <person name="Zhao Y."/>
        </authorList>
    </citation>
    <scope>NUCLEOTIDE SEQUENCE</scope>
</reference>
<dbReference type="Proteomes" id="UP000604825">
    <property type="component" value="Unassembled WGS sequence"/>
</dbReference>
<dbReference type="OrthoDB" id="7854943at2759"/>
<gene>
    <name evidence="1" type="ORF">NCGR_LOCUS41031</name>
</gene>
<evidence type="ECO:0000313" key="2">
    <source>
        <dbReference type="Proteomes" id="UP000604825"/>
    </source>
</evidence>
<dbReference type="AlphaFoldDB" id="A0A811QA43"/>
<protein>
    <submittedName>
        <fullName evidence="1">Uncharacterized protein</fullName>
    </submittedName>
</protein>
<comment type="caution">
    <text evidence="1">The sequence shown here is derived from an EMBL/GenBank/DDBJ whole genome shotgun (WGS) entry which is preliminary data.</text>
</comment>
<dbReference type="EMBL" id="CAJGYO010000010">
    <property type="protein sequence ID" value="CAD6257546.1"/>
    <property type="molecule type" value="Genomic_DNA"/>
</dbReference>
<organism evidence="1 2">
    <name type="scientific">Miscanthus lutarioriparius</name>
    <dbReference type="NCBI Taxonomy" id="422564"/>
    <lineage>
        <taxon>Eukaryota</taxon>
        <taxon>Viridiplantae</taxon>
        <taxon>Streptophyta</taxon>
        <taxon>Embryophyta</taxon>
        <taxon>Tracheophyta</taxon>
        <taxon>Spermatophyta</taxon>
        <taxon>Magnoliopsida</taxon>
        <taxon>Liliopsida</taxon>
        <taxon>Poales</taxon>
        <taxon>Poaceae</taxon>
        <taxon>PACMAD clade</taxon>
        <taxon>Panicoideae</taxon>
        <taxon>Andropogonodae</taxon>
        <taxon>Andropogoneae</taxon>
        <taxon>Saccharinae</taxon>
        <taxon>Miscanthus</taxon>
    </lineage>
</organism>
<sequence>MLSGGGSTYRSTVVSSVHDSFVLQKINVDGVKRNFYPGDKLPLWHDELEPHNSLLDILAAGNPDPMVQ</sequence>
<name>A0A811QA43_9POAL</name>
<proteinExistence type="predicted"/>
<evidence type="ECO:0000313" key="1">
    <source>
        <dbReference type="EMBL" id="CAD6257546.1"/>
    </source>
</evidence>
<keyword evidence="2" id="KW-1185">Reference proteome</keyword>